<sequence>MSILDNFSQWKDFLNQRVDQAQNAGMDDQTIQNIAYQIGDYLANHVDPKNNEERLLKELWEAGNEEEQKMLAGLMVKLVDHK</sequence>
<evidence type="ECO:0000313" key="1">
    <source>
        <dbReference type="EMBL" id="OUM89645.1"/>
    </source>
</evidence>
<evidence type="ECO:0008006" key="3">
    <source>
        <dbReference type="Google" id="ProtNLM"/>
    </source>
</evidence>
<gene>
    <name evidence="1" type="ORF">BAA01_02410</name>
</gene>
<dbReference type="InterPro" id="IPR038292">
    <property type="entry name" value="YmfJ/YflH_sf"/>
</dbReference>
<evidence type="ECO:0000313" key="2">
    <source>
        <dbReference type="Proteomes" id="UP000196475"/>
    </source>
</evidence>
<dbReference type="Pfam" id="PF11588">
    <property type="entry name" value="DUF3243"/>
    <property type="match status" value="1"/>
</dbReference>
<dbReference type="PIRSF" id="PIRSF004764">
    <property type="entry name" value="YmfJ"/>
    <property type="match status" value="1"/>
</dbReference>
<organism evidence="1 2">
    <name type="scientific">Bacillus thermozeamaize</name>
    <dbReference type="NCBI Taxonomy" id="230954"/>
    <lineage>
        <taxon>Bacteria</taxon>
        <taxon>Bacillati</taxon>
        <taxon>Bacillota</taxon>
        <taxon>Bacilli</taxon>
        <taxon>Bacillales</taxon>
        <taxon>Bacillaceae</taxon>
        <taxon>Bacillus</taxon>
    </lineage>
</organism>
<dbReference type="InterPro" id="IPR021637">
    <property type="entry name" value="DUF3243"/>
</dbReference>
<dbReference type="EMBL" id="LZRT01000036">
    <property type="protein sequence ID" value="OUM89645.1"/>
    <property type="molecule type" value="Genomic_DNA"/>
</dbReference>
<protein>
    <recommendedName>
        <fullName evidence="3">DUF3243 domain-containing protein</fullName>
    </recommendedName>
</protein>
<accession>A0A1Y3PQK5</accession>
<dbReference type="Proteomes" id="UP000196475">
    <property type="component" value="Unassembled WGS sequence"/>
</dbReference>
<dbReference type="Gene3D" id="1.10.760.20">
    <property type="entry name" value="Protein of unknown function DUF3243"/>
    <property type="match status" value="1"/>
</dbReference>
<name>A0A1Y3PQK5_9BACI</name>
<proteinExistence type="predicted"/>
<dbReference type="InterPro" id="IPR024702">
    <property type="entry name" value="Uncharacterised_YmfJ"/>
</dbReference>
<dbReference type="AlphaFoldDB" id="A0A1Y3PQK5"/>
<comment type="caution">
    <text evidence="1">The sequence shown here is derived from an EMBL/GenBank/DDBJ whole genome shotgun (WGS) entry which is preliminary data.</text>
</comment>
<reference evidence="2" key="1">
    <citation type="submission" date="2016-06" db="EMBL/GenBank/DDBJ databases">
        <authorList>
            <person name="Nascimento L."/>
            <person name="Pereira R.V."/>
            <person name="Martins L.F."/>
            <person name="Quaggio R.B."/>
            <person name="Silva A.M."/>
            <person name="Setubal J.C."/>
        </authorList>
    </citation>
    <scope>NUCLEOTIDE SEQUENCE [LARGE SCALE GENOMIC DNA]</scope>
</reference>